<protein>
    <submittedName>
        <fullName evidence="1">Uncharacterized protein</fullName>
    </submittedName>
</protein>
<evidence type="ECO:0000313" key="2">
    <source>
        <dbReference type="Proteomes" id="UP000054564"/>
    </source>
</evidence>
<reference evidence="2" key="1">
    <citation type="submission" date="2014-03" db="EMBL/GenBank/DDBJ databases">
        <title>The Genome Sequence of Puccinia striiformis f. sp. tritici PST-78.</title>
        <authorList>
            <consortium name="The Broad Institute Genome Sequencing Platform"/>
            <person name="Cuomo C."/>
            <person name="Hulbert S."/>
            <person name="Chen X."/>
            <person name="Walker B."/>
            <person name="Young S.K."/>
            <person name="Zeng Q."/>
            <person name="Gargeya S."/>
            <person name="Fitzgerald M."/>
            <person name="Haas B."/>
            <person name="Abouelleil A."/>
            <person name="Alvarado L."/>
            <person name="Arachchi H.M."/>
            <person name="Berlin A.M."/>
            <person name="Chapman S.B."/>
            <person name="Goldberg J."/>
            <person name="Griggs A."/>
            <person name="Gujja S."/>
            <person name="Hansen M."/>
            <person name="Howarth C."/>
            <person name="Imamovic A."/>
            <person name="Larimer J."/>
            <person name="McCowan C."/>
            <person name="Montmayeur A."/>
            <person name="Murphy C."/>
            <person name="Neiman D."/>
            <person name="Pearson M."/>
            <person name="Priest M."/>
            <person name="Roberts A."/>
            <person name="Saif S."/>
            <person name="Shea T."/>
            <person name="Sisk P."/>
            <person name="Sykes S."/>
            <person name="Wortman J."/>
            <person name="Nusbaum C."/>
            <person name="Birren B."/>
        </authorList>
    </citation>
    <scope>NUCLEOTIDE SEQUENCE [LARGE SCALE GENOMIC DNA]</scope>
    <source>
        <strain evidence="2">race PST-78</strain>
    </source>
</reference>
<proteinExistence type="predicted"/>
<dbReference type="Proteomes" id="UP000054564">
    <property type="component" value="Unassembled WGS sequence"/>
</dbReference>
<organism evidence="1 2">
    <name type="scientific">Puccinia striiformis f. sp. tritici PST-78</name>
    <dbReference type="NCBI Taxonomy" id="1165861"/>
    <lineage>
        <taxon>Eukaryota</taxon>
        <taxon>Fungi</taxon>
        <taxon>Dikarya</taxon>
        <taxon>Basidiomycota</taxon>
        <taxon>Pucciniomycotina</taxon>
        <taxon>Pucciniomycetes</taxon>
        <taxon>Pucciniales</taxon>
        <taxon>Pucciniaceae</taxon>
        <taxon>Puccinia</taxon>
    </lineage>
</organism>
<evidence type="ECO:0000313" key="1">
    <source>
        <dbReference type="EMBL" id="KNF05177.1"/>
    </source>
</evidence>
<comment type="caution">
    <text evidence="1">The sequence shown here is derived from an EMBL/GenBank/DDBJ whole genome shotgun (WGS) entry which is preliminary data.</text>
</comment>
<dbReference type="AlphaFoldDB" id="A0A0L0W126"/>
<gene>
    <name evidence="1" type="ORF">PSTG_01804</name>
</gene>
<sequence>MDLYNTLIARDWTLAFLHEMGQHYRGIAIYTSSSEAYATEIARQIAMRYKEAYPDSKYIPFDKILSCGLMAIAPLLRFLSSVDSVSDSLHKLKNVWYNVGLVNVVPSTIGVTC</sequence>
<dbReference type="EMBL" id="AJIL01000009">
    <property type="protein sequence ID" value="KNF05177.1"/>
    <property type="molecule type" value="Genomic_DNA"/>
</dbReference>
<keyword evidence="2" id="KW-1185">Reference proteome</keyword>
<dbReference type="STRING" id="1165861.A0A0L0W126"/>
<accession>A0A0L0W126</accession>
<name>A0A0L0W126_9BASI</name>